<accession>A0A1M6DXD7</accession>
<evidence type="ECO:0000256" key="2">
    <source>
        <dbReference type="SAM" id="Phobius"/>
    </source>
</evidence>
<proteinExistence type="predicted"/>
<name>A0A1M6DXD7_9RHOB</name>
<dbReference type="InterPro" id="IPR029058">
    <property type="entry name" value="AB_hydrolase_fold"/>
</dbReference>
<protein>
    <submittedName>
        <fullName evidence="4">Lysophospholipase, alpha-beta hydrolase superfamily</fullName>
    </submittedName>
</protein>
<dbReference type="GO" id="GO:0016787">
    <property type="term" value="F:hydrolase activity"/>
    <property type="evidence" value="ECO:0007669"/>
    <property type="project" value="UniProtKB-KW"/>
</dbReference>
<gene>
    <name evidence="4" type="ORF">SAMN05444000_10334</name>
</gene>
<evidence type="ECO:0000256" key="1">
    <source>
        <dbReference type="ARBA" id="ARBA00022801"/>
    </source>
</evidence>
<dbReference type="AlphaFoldDB" id="A0A1M6DXD7"/>
<sequence>MRTFRRIMGRGLVLIILLCLALWIWGPYERISLHPTFGSSDIGVDIDAYLAAKEADFDDITPDTQKRVIWHGESGKKTPLAIVYIHGFSATSEEIRPVPDLVAKALGANLFYTRLAGHGRKGEALAEVTTQDWMNDAAEALEIGRRLGEDIIVIATSTGATLMAEAAVQPDMVKDVKGLVLVSPNFGLADPTAMILTLPAARYWGPVVAGKTRSWTGRNDLHDKFWTTTYPTVSLFQMAALVQHAATQNYQSVTVPALFWFSDADDVVDHRETRKVAAAWGGENTLQTVMAVSVGTGDDPNSHVIAGDILSPGQTQGLVGGILNWINELELYPNVKD</sequence>
<dbReference type="InterPro" id="IPR050266">
    <property type="entry name" value="AB_hydrolase_sf"/>
</dbReference>
<dbReference type="GO" id="GO:0016020">
    <property type="term" value="C:membrane"/>
    <property type="evidence" value="ECO:0007669"/>
    <property type="project" value="TreeGrafter"/>
</dbReference>
<organism evidence="4 5">
    <name type="scientific">Shimia gijangensis</name>
    <dbReference type="NCBI Taxonomy" id="1470563"/>
    <lineage>
        <taxon>Bacteria</taxon>
        <taxon>Pseudomonadati</taxon>
        <taxon>Pseudomonadota</taxon>
        <taxon>Alphaproteobacteria</taxon>
        <taxon>Rhodobacterales</taxon>
        <taxon>Roseobacteraceae</taxon>
    </lineage>
</organism>
<dbReference type="EMBL" id="FQZQ01000003">
    <property type="protein sequence ID" value="SHI77789.1"/>
    <property type="molecule type" value="Genomic_DNA"/>
</dbReference>
<dbReference type="PANTHER" id="PTHR43798:SF31">
    <property type="entry name" value="AB HYDROLASE SUPERFAMILY PROTEIN YCLE"/>
    <property type="match status" value="1"/>
</dbReference>
<dbReference type="Pfam" id="PF12146">
    <property type="entry name" value="Hydrolase_4"/>
    <property type="match status" value="1"/>
</dbReference>
<dbReference type="Proteomes" id="UP000183982">
    <property type="component" value="Unassembled WGS sequence"/>
</dbReference>
<dbReference type="STRING" id="1470563.SAMN05444000_10334"/>
<dbReference type="Gene3D" id="3.40.50.1820">
    <property type="entry name" value="alpha/beta hydrolase"/>
    <property type="match status" value="1"/>
</dbReference>
<dbReference type="RefSeq" id="WP_073249342.1">
    <property type="nucleotide sequence ID" value="NZ_FQZQ01000003.1"/>
</dbReference>
<reference evidence="5" key="1">
    <citation type="submission" date="2016-11" db="EMBL/GenBank/DDBJ databases">
        <authorList>
            <person name="Varghese N."/>
            <person name="Submissions S."/>
        </authorList>
    </citation>
    <scope>NUCLEOTIDE SEQUENCE [LARGE SCALE GENOMIC DNA]</scope>
    <source>
        <strain evidence="5">DSM 100564</strain>
    </source>
</reference>
<evidence type="ECO:0000313" key="4">
    <source>
        <dbReference type="EMBL" id="SHI77789.1"/>
    </source>
</evidence>
<keyword evidence="2" id="KW-0472">Membrane</keyword>
<keyword evidence="2" id="KW-1133">Transmembrane helix</keyword>
<keyword evidence="2" id="KW-0812">Transmembrane</keyword>
<evidence type="ECO:0000313" key="5">
    <source>
        <dbReference type="Proteomes" id="UP000183982"/>
    </source>
</evidence>
<keyword evidence="5" id="KW-1185">Reference proteome</keyword>
<dbReference type="OrthoDB" id="5416147at2"/>
<feature type="transmembrane region" description="Helical" evidence="2">
    <location>
        <begin position="7"/>
        <end position="26"/>
    </location>
</feature>
<keyword evidence="1 4" id="KW-0378">Hydrolase</keyword>
<dbReference type="PANTHER" id="PTHR43798">
    <property type="entry name" value="MONOACYLGLYCEROL LIPASE"/>
    <property type="match status" value="1"/>
</dbReference>
<dbReference type="InterPro" id="IPR022742">
    <property type="entry name" value="Hydrolase_4"/>
</dbReference>
<feature type="domain" description="Serine aminopeptidase S33" evidence="3">
    <location>
        <begin position="81"/>
        <end position="282"/>
    </location>
</feature>
<evidence type="ECO:0000259" key="3">
    <source>
        <dbReference type="Pfam" id="PF12146"/>
    </source>
</evidence>
<dbReference type="SUPFAM" id="SSF53474">
    <property type="entry name" value="alpha/beta-Hydrolases"/>
    <property type="match status" value="1"/>
</dbReference>